<feature type="compositionally biased region" description="Basic and acidic residues" evidence="1">
    <location>
        <begin position="93"/>
        <end position="109"/>
    </location>
</feature>
<reference evidence="3" key="1">
    <citation type="submission" date="2015-06" db="EMBL/GenBank/DDBJ databases">
        <title>Expansion of signal transduction pathways in fungi by whole-genome duplication.</title>
        <authorList>
            <consortium name="DOE Joint Genome Institute"/>
            <person name="Corrochano L.M."/>
            <person name="Kuo A."/>
            <person name="Marcet-Houben M."/>
            <person name="Polaino S."/>
            <person name="Salamov A."/>
            <person name="Villalobos J.M."/>
            <person name="Alvarez M.I."/>
            <person name="Avalos J."/>
            <person name="Benito E.P."/>
            <person name="Benoit I."/>
            <person name="Burger G."/>
            <person name="Camino L.P."/>
            <person name="Canovas D."/>
            <person name="Cerda-Olmedo E."/>
            <person name="Cheng J.-F."/>
            <person name="Dominguez A."/>
            <person name="Elias M."/>
            <person name="Eslava A.P."/>
            <person name="Glaser F."/>
            <person name="Grimwood J."/>
            <person name="Gutierrez G."/>
            <person name="Heitman J."/>
            <person name="Henrissat B."/>
            <person name="Iturriaga E.A."/>
            <person name="Lang B.F."/>
            <person name="Lavin J.L."/>
            <person name="Lee S."/>
            <person name="Li W."/>
            <person name="Lindquist E."/>
            <person name="Lopez-Garcia S."/>
            <person name="Luque E.M."/>
            <person name="Marcos A.T."/>
            <person name="Martin J."/>
            <person name="McCluskey K."/>
            <person name="Medina H.R."/>
            <person name="Miralles-Duran A."/>
            <person name="Miyazaki A."/>
            <person name="Munoz-Torres E."/>
            <person name="Oguiza J.A."/>
            <person name="Ohm R."/>
            <person name="Olmedo M."/>
            <person name="Orejas M."/>
            <person name="Ortiz-Castellanos L."/>
            <person name="Pisabarro A.G."/>
            <person name="Rodriguez-Romero J."/>
            <person name="Ruiz-Herrera J."/>
            <person name="Ruiz-Vazquez R."/>
            <person name="Sanz C."/>
            <person name="Schackwitz W."/>
            <person name="Schmutz J."/>
            <person name="Shahriari M."/>
            <person name="Shelest E."/>
            <person name="Silva-Franco F."/>
            <person name="Soanes D."/>
            <person name="Syed K."/>
            <person name="Tagua V.G."/>
            <person name="Talbot N.J."/>
            <person name="Thon M."/>
            <person name="De vries R.P."/>
            <person name="Wiebenga A."/>
            <person name="Yadav J.S."/>
            <person name="Braun E.L."/>
            <person name="Baker S."/>
            <person name="Garre V."/>
            <person name="Horwitz B."/>
            <person name="Torres-Martinez S."/>
            <person name="Idnurm A."/>
            <person name="Herrera-Estrella A."/>
            <person name="Gabaldon T."/>
            <person name="Grigoriev I.V."/>
        </authorList>
    </citation>
    <scope>NUCLEOTIDE SEQUENCE [LARGE SCALE GENOMIC DNA]</scope>
    <source>
        <strain evidence="3">NRRL 1555(-)</strain>
    </source>
</reference>
<sequence length="118" mass="13268">MCPVNIWLYTKFPKGYGFISLKSLIHLPSTEEEHEYLFTIWTNKKCAHFSKPGSRPGPSSVREPPSMDDPLIKMTIVDLILRAKSTNGSVQEKGAKDQELITSTEEKDTASTSLVFLH</sequence>
<feature type="region of interest" description="Disordered" evidence="1">
    <location>
        <begin position="49"/>
        <end position="68"/>
    </location>
</feature>
<dbReference type="InParanoid" id="A0A163AU60"/>
<evidence type="ECO:0000313" key="2">
    <source>
        <dbReference type="EMBL" id="OAD75841.1"/>
    </source>
</evidence>
<dbReference type="VEuPathDB" id="FungiDB:PHYBLDRAFT_165821"/>
<dbReference type="RefSeq" id="XP_018293881.1">
    <property type="nucleotide sequence ID" value="XM_018435314.1"/>
</dbReference>
<protein>
    <submittedName>
        <fullName evidence="2">Uncharacterized protein</fullName>
    </submittedName>
</protein>
<dbReference type="GeneID" id="28996220"/>
<proteinExistence type="predicted"/>
<evidence type="ECO:0000313" key="3">
    <source>
        <dbReference type="Proteomes" id="UP000077315"/>
    </source>
</evidence>
<organism evidence="2 3">
    <name type="scientific">Phycomyces blakesleeanus (strain ATCC 8743b / DSM 1359 / FGSC 10004 / NBRC 33097 / NRRL 1555)</name>
    <dbReference type="NCBI Taxonomy" id="763407"/>
    <lineage>
        <taxon>Eukaryota</taxon>
        <taxon>Fungi</taxon>
        <taxon>Fungi incertae sedis</taxon>
        <taxon>Mucoromycota</taxon>
        <taxon>Mucoromycotina</taxon>
        <taxon>Mucoromycetes</taxon>
        <taxon>Mucorales</taxon>
        <taxon>Phycomycetaceae</taxon>
        <taxon>Phycomyces</taxon>
    </lineage>
</organism>
<dbReference type="Proteomes" id="UP000077315">
    <property type="component" value="Unassembled WGS sequence"/>
</dbReference>
<name>A0A163AU60_PHYB8</name>
<keyword evidence="3" id="KW-1185">Reference proteome</keyword>
<evidence type="ECO:0000256" key="1">
    <source>
        <dbReference type="SAM" id="MobiDB-lite"/>
    </source>
</evidence>
<accession>A0A163AU60</accession>
<dbReference type="EMBL" id="KV440976">
    <property type="protein sequence ID" value="OAD75841.1"/>
    <property type="molecule type" value="Genomic_DNA"/>
</dbReference>
<gene>
    <name evidence="2" type="ORF">PHYBLDRAFT_165821</name>
</gene>
<feature type="region of interest" description="Disordered" evidence="1">
    <location>
        <begin position="88"/>
        <end position="118"/>
    </location>
</feature>
<dbReference type="AlphaFoldDB" id="A0A163AU60"/>